<accession>A0A6A5G1B0</accession>
<evidence type="ECO:0000313" key="7">
    <source>
        <dbReference type="EMBL" id="KAF1748747.1"/>
    </source>
</evidence>
<dbReference type="GO" id="GO:0005576">
    <property type="term" value="C:extracellular region"/>
    <property type="evidence" value="ECO:0007669"/>
    <property type="project" value="UniProtKB-SubCell"/>
</dbReference>
<dbReference type="InterPro" id="IPR052335">
    <property type="entry name" value="Insulin-like_regulatory"/>
</dbReference>
<protein>
    <submittedName>
        <fullName evidence="7">Uncharacterized protein</fullName>
    </submittedName>
</protein>
<evidence type="ECO:0000313" key="8">
    <source>
        <dbReference type="Proteomes" id="UP000483820"/>
    </source>
</evidence>
<dbReference type="GeneID" id="78777890"/>
<dbReference type="PANTHER" id="PTHR33893">
    <property type="entry name" value="INSULIN RELATED-RELATED-RELATED"/>
    <property type="match status" value="1"/>
</dbReference>
<organism evidence="7 8">
    <name type="scientific">Caenorhabditis remanei</name>
    <name type="common">Caenorhabditis vulgaris</name>
    <dbReference type="NCBI Taxonomy" id="31234"/>
    <lineage>
        <taxon>Eukaryota</taxon>
        <taxon>Metazoa</taxon>
        <taxon>Ecdysozoa</taxon>
        <taxon>Nematoda</taxon>
        <taxon>Chromadorea</taxon>
        <taxon>Rhabditida</taxon>
        <taxon>Rhabditina</taxon>
        <taxon>Rhabditomorpha</taxon>
        <taxon>Rhabditoidea</taxon>
        <taxon>Rhabditidae</taxon>
        <taxon>Peloderinae</taxon>
        <taxon>Caenorhabditis</taxon>
    </lineage>
</organism>
<dbReference type="SUPFAM" id="SSF56994">
    <property type="entry name" value="Insulin-like"/>
    <property type="match status" value="1"/>
</dbReference>
<evidence type="ECO:0000256" key="3">
    <source>
        <dbReference type="ARBA" id="ARBA00022525"/>
    </source>
</evidence>
<dbReference type="RefSeq" id="XP_053579808.1">
    <property type="nucleotide sequence ID" value="XM_053736242.1"/>
</dbReference>
<keyword evidence="3" id="KW-0964">Secreted</keyword>
<dbReference type="KEGG" id="crq:GCK72_025214"/>
<evidence type="ECO:0000256" key="4">
    <source>
        <dbReference type="ARBA" id="ARBA00022729"/>
    </source>
</evidence>
<dbReference type="InterPro" id="IPR022353">
    <property type="entry name" value="Insulin_CS"/>
</dbReference>
<evidence type="ECO:0000256" key="2">
    <source>
        <dbReference type="ARBA" id="ARBA00009034"/>
    </source>
</evidence>
<comment type="caution">
    <text evidence="7">The sequence shown here is derived from an EMBL/GenBank/DDBJ whole genome shotgun (WGS) entry which is preliminary data.</text>
</comment>
<feature type="signal peptide" evidence="6">
    <location>
        <begin position="1"/>
        <end position="17"/>
    </location>
</feature>
<comment type="similarity">
    <text evidence="2">Belongs to the insulin family.</text>
</comment>
<reference evidence="7 8" key="1">
    <citation type="submission" date="2019-12" db="EMBL/GenBank/DDBJ databases">
        <title>Chromosome-level assembly of the Caenorhabditis remanei genome.</title>
        <authorList>
            <person name="Teterina A.A."/>
            <person name="Willis J.H."/>
            <person name="Phillips P.C."/>
        </authorList>
    </citation>
    <scope>NUCLEOTIDE SEQUENCE [LARGE SCALE GENOMIC DNA]</scope>
    <source>
        <strain evidence="7 8">PX506</strain>
        <tissue evidence="7">Whole organism</tissue>
    </source>
</reference>
<dbReference type="InterPro" id="IPR036438">
    <property type="entry name" value="Insulin-like_sf"/>
</dbReference>
<evidence type="ECO:0000256" key="1">
    <source>
        <dbReference type="ARBA" id="ARBA00004613"/>
    </source>
</evidence>
<dbReference type="Proteomes" id="UP000483820">
    <property type="component" value="Chromosome X"/>
</dbReference>
<name>A0A6A5G1B0_CAERE</name>
<evidence type="ECO:0000256" key="5">
    <source>
        <dbReference type="ARBA" id="ARBA00023157"/>
    </source>
</evidence>
<comment type="subcellular location">
    <subcellularLocation>
        <location evidence="1">Secreted</location>
    </subcellularLocation>
</comment>
<dbReference type="AlphaFoldDB" id="A0A6A5G1B0"/>
<sequence length="106" mass="11871">MKVLLLALILLLPLVFTENDFSAAFDGIMDGAMDGYYRHQYPVLSRQRRYLETAKQRRCGSKLMEAVTAACQRGCEPGSGVSLSTLCCSETCNYQDIRSVCCIEKF</sequence>
<dbReference type="GO" id="GO:0005179">
    <property type="term" value="F:hormone activity"/>
    <property type="evidence" value="ECO:0007669"/>
    <property type="project" value="InterPro"/>
</dbReference>
<dbReference type="PROSITE" id="PS00262">
    <property type="entry name" value="INSULIN"/>
    <property type="match status" value="1"/>
</dbReference>
<keyword evidence="5" id="KW-1015">Disulfide bond</keyword>
<feature type="chain" id="PRO_5025448303" evidence="6">
    <location>
        <begin position="18"/>
        <end position="106"/>
    </location>
</feature>
<proteinExistence type="inferred from homology"/>
<dbReference type="CTD" id="78777890"/>
<dbReference type="InterPro" id="IPR003235">
    <property type="entry name" value="Nem_insulin-like_b-type"/>
</dbReference>
<evidence type="ECO:0000256" key="6">
    <source>
        <dbReference type="SAM" id="SignalP"/>
    </source>
</evidence>
<keyword evidence="4 6" id="KW-0732">Signal</keyword>
<dbReference type="Pfam" id="PF03488">
    <property type="entry name" value="Ins_beta"/>
    <property type="match status" value="1"/>
</dbReference>
<dbReference type="Gene3D" id="1.10.100.10">
    <property type="entry name" value="Insulin-like"/>
    <property type="match status" value="1"/>
</dbReference>
<dbReference type="EMBL" id="WUAV01000006">
    <property type="protein sequence ID" value="KAF1748747.1"/>
    <property type="molecule type" value="Genomic_DNA"/>
</dbReference>
<gene>
    <name evidence="7" type="ORF">GCK72_025214</name>
</gene>